<reference evidence="9" key="1">
    <citation type="submission" date="2022-12" db="EMBL/GenBank/DDBJ databases">
        <authorList>
            <person name="Petersen C."/>
        </authorList>
    </citation>
    <scope>NUCLEOTIDE SEQUENCE</scope>
    <source>
        <strain evidence="9">IBT 21472</strain>
    </source>
</reference>
<keyword evidence="5" id="KW-0472">Membrane</keyword>
<sequence length="255" mass="27203">MRFFLAAWLCHLAAASLTITISPSSLLPHPHSLPATTHATLTTSDRVLTASLTRSSTLVFSDIPSSGPNSYLLDIRSGEWVFAPYRVDVAADGTVLGIWETFRGNPWDNRGAEKYVVDIAGKAQGDIVIEAKVVGRRGFYEERAKFSPMSLVKNPMILLAIVALGFTLGMPKLMENSAFPQLPFPTMAVDPEMRAEFEQHSRSSPITGATSNAMAGGGFDLAGWMAGTSSGPTADADAARGEATGRDTGAARRRG</sequence>
<dbReference type="OrthoDB" id="27095at2759"/>
<dbReference type="AlphaFoldDB" id="A0A9W9HJ03"/>
<protein>
    <recommendedName>
        <fullName evidence="8">ER membrane protein complex subunit 7 beta-sandwich domain-containing protein</fullName>
    </recommendedName>
</protein>
<keyword evidence="10" id="KW-1185">Reference proteome</keyword>
<dbReference type="PANTHER" id="PTHR13605:SF4">
    <property type="entry name" value="ER MEMBRANE PROTEIN COMPLEX SUBUNIT 7"/>
    <property type="match status" value="1"/>
</dbReference>
<evidence type="ECO:0000256" key="1">
    <source>
        <dbReference type="ARBA" id="ARBA00004167"/>
    </source>
</evidence>
<evidence type="ECO:0000259" key="8">
    <source>
        <dbReference type="Pfam" id="PF09430"/>
    </source>
</evidence>
<keyword evidence="4" id="KW-1133">Transmembrane helix</keyword>
<feature type="region of interest" description="Disordered" evidence="6">
    <location>
        <begin position="230"/>
        <end position="255"/>
    </location>
</feature>
<dbReference type="EMBL" id="JAPZBO010000002">
    <property type="protein sequence ID" value="KAJ5324080.1"/>
    <property type="molecule type" value="Genomic_DNA"/>
</dbReference>
<dbReference type="Pfam" id="PF09430">
    <property type="entry name" value="EMC7_beta-sandw"/>
    <property type="match status" value="1"/>
</dbReference>
<dbReference type="GO" id="GO:0072546">
    <property type="term" value="C:EMC complex"/>
    <property type="evidence" value="ECO:0007669"/>
    <property type="project" value="TreeGrafter"/>
</dbReference>
<dbReference type="InterPro" id="IPR039163">
    <property type="entry name" value="EMC7"/>
</dbReference>
<keyword evidence="3 7" id="KW-0732">Signal</keyword>
<dbReference type="Proteomes" id="UP001147746">
    <property type="component" value="Unassembled WGS sequence"/>
</dbReference>
<gene>
    <name evidence="9" type="ORF">N7476_002680</name>
</gene>
<name>A0A9W9HJ03_9EURO</name>
<dbReference type="InterPro" id="IPR019008">
    <property type="entry name" value="Beta_sandwich_EMC7"/>
</dbReference>
<evidence type="ECO:0000256" key="7">
    <source>
        <dbReference type="SAM" id="SignalP"/>
    </source>
</evidence>
<reference evidence="9" key="2">
    <citation type="journal article" date="2023" name="IMA Fungus">
        <title>Comparative genomic study of the Penicillium genus elucidates a diverse pangenome and 15 lateral gene transfer events.</title>
        <authorList>
            <person name="Petersen C."/>
            <person name="Sorensen T."/>
            <person name="Nielsen M.R."/>
            <person name="Sondergaard T.E."/>
            <person name="Sorensen J.L."/>
            <person name="Fitzpatrick D.A."/>
            <person name="Frisvad J.C."/>
            <person name="Nielsen K.L."/>
        </authorList>
    </citation>
    <scope>NUCLEOTIDE SEQUENCE</scope>
    <source>
        <strain evidence="9">IBT 21472</strain>
    </source>
</reference>
<keyword evidence="2" id="KW-0812">Transmembrane</keyword>
<evidence type="ECO:0000256" key="3">
    <source>
        <dbReference type="ARBA" id="ARBA00022729"/>
    </source>
</evidence>
<evidence type="ECO:0000313" key="10">
    <source>
        <dbReference type="Proteomes" id="UP001147746"/>
    </source>
</evidence>
<comment type="caution">
    <text evidence="9">The sequence shown here is derived from an EMBL/GenBank/DDBJ whole genome shotgun (WGS) entry which is preliminary data.</text>
</comment>
<feature type="domain" description="ER membrane protein complex subunit 7 beta-sandwich" evidence="8">
    <location>
        <begin position="29"/>
        <end position="159"/>
    </location>
</feature>
<evidence type="ECO:0000313" key="9">
    <source>
        <dbReference type="EMBL" id="KAJ5324080.1"/>
    </source>
</evidence>
<dbReference type="PANTHER" id="PTHR13605">
    <property type="entry name" value="ER MEMBRANE PROTEIN COMPLEX SUBUNIT 7"/>
    <property type="match status" value="1"/>
</dbReference>
<organism evidence="9 10">
    <name type="scientific">Penicillium atrosanguineum</name>
    <dbReference type="NCBI Taxonomy" id="1132637"/>
    <lineage>
        <taxon>Eukaryota</taxon>
        <taxon>Fungi</taxon>
        <taxon>Dikarya</taxon>
        <taxon>Ascomycota</taxon>
        <taxon>Pezizomycotina</taxon>
        <taxon>Eurotiomycetes</taxon>
        <taxon>Eurotiomycetidae</taxon>
        <taxon>Eurotiales</taxon>
        <taxon>Aspergillaceae</taxon>
        <taxon>Penicillium</taxon>
    </lineage>
</organism>
<accession>A0A9W9HJ03</accession>
<evidence type="ECO:0000256" key="5">
    <source>
        <dbReference type="ARBA" id="ARBA00023136"/>
    </source>
</evidence>
<comment type="subcellular location">
    <subcellularLocation>
        <location evidence="1">Membrane</location>
        <topology evidence="1">Single-pass membrane protein</topology>
    </subcellularLocation>
</comment>
<evidence type="ECO:0000256" key="4">
    <source>
        <dbReference type="ARBA" id="ARBA00022989"/>
    </source>
</evidence>
<evidence type="ECO:0000256" key="2">
    <source>
        <dbReference type="ARBA" id="ARBA00022692"/>
    </source>
</evidence>
<feature type="signal peptide" evidence="7">
    <location>
        <begin position="1"/>
        <end position="15"/>
    </location>
</feature>
<proteinExistence type="predicted"/>
<feature type="chain" id="PRO_5041155199" description="ER membrane protein complex subunit 7 beta-sandwich domain-containing protein" evidence="7">
    <location>
        <begin position="16"/>
        <end position="255"/>
    </location>
</feature>
<evidence type="ECO:0000256" key="6">
    <source>
        <dbReference type="SAM" id="MobiDB-lite"/>
    </source>
</evidence>